<feature type="region of interest" description="Disordered" evidence="1">
    <location>
        <begin position="1"/>
        <end position="48"/>
    </location>
</feature>
<evidence type="ECO:0000313" key="2">
    <source>
        <dbReference type="EMBL" id="URI06653.1"/>
    </source>
</evidence>
<name>A0ABY4S047_AQUTE</name>
<organism evidence="2 3">
    <name type="scientific">Aquincola tertiaricarbonis</name>
    <dbReference type="NCBI Taxonomy" id="391953"/>
    <lineage>
        <taxon>Bacteria</taxon>
        <taxon>Pseudomonadati</taxon>
        <taxon>Pseudomonadota</taxon>
        <taxon>Betaproteobacteria</taxon>
        <taxon>Burkholderiales</taxon>
        <taxon>Sphaerotilaceae</taxon>
        <taxon>Aquincola</taxon>
    </lineage>
</organism>
<sequence>MEKSCGTGRVLDTNSGRSAKGKAGGRGRPPTPATSATGGSVAGGGTLGGALAALAGGGRLPGREAEALTDG</sequence>
<gene>
    <name evidence="2" type="ORF">MW290_12170</name>
</gene>
<evidence type="ECO:0000256" key="1">
    <source>
        <dbReference type="SAM" id="MobiDB-lite"/>
    </source>
</evidence>
<proteinExistence type="predicted"/>
<dbReference type="Proteomes" id="UP001056201">
    <property type="component" value="Chromosome 1"/>
</dbReference>
<accession>A0ABY4S047</accession>
<dbReference type="EMBL" id="CP097635">
    <property type="protein sequence ID" value="URI06653.1"/>
    <property type="molecule type" value="Genomic_DNA"/>
</dbReference>
<protein>
    <submittedName>
        <fullName evidence="2">Uncharacterized protein</fullName>
    </submittedName>
</protein>
<dbReference type="RefSeq" id="WP_250194915.1">
    <property type="nucleotide sequence ID" value="NZ_CP097635.1"/>
</dbReference>
<reference evidence="2" key="1">
    <citation type="submission" date="2022-05" db="EMBL/GenBank/DDBJ databases">
        <title>An RpoN-dependent PEP-CTERM gene is involved in floc formation of an Aquincola tertiaricarbonis strain.</title>
        <authorList>
            <person name="Qiu D."/>
            <person name="Xia M."/>
        </authorList>
    </citation>
    <scope>NUCLEOTIDE SEQUENCE</scope>
    <source>
        <strain evidence="2">RN12</strain>
    </source>
</reference>
<evidence type="ECO:0000313" key="3">
    <source>
        <dbReference type="Proteomes" id="UP001056201"/>
    </source>
</evidence>
<keyword evidence="3" id="KW-1185">Reference proteome</keyword>